<comment type="subcellular location">
    <subcellularLocation>
        <location evidence="1 7">Cell membrane</location>
        <topology evidence="1 7">Multi-pass membrane protein</topology>
    </subcellularLocation>
</comment>
<dbReference type="EMBL" id="JAHKKG010000018">
    <property type="protein sequence ID" value="MBU2670196.1"/>
    <property type="molecule type" value="Genomic_DNA"/>
</dbReference>
<feature type="domain" description="ABC transmembrane type-1" evidence="8">
    <location>
        <begin position="72"/>
        <end position="264"/>
    </location>
</feature>
<keyword evidence="2 7" id="KW-0813">Transport</keyword>
<accession>A0ABS5Z3C9</accession>
<dbReference type="SUPFAM" id="SSF161098">
    <property type="entry name" value="MetI-like"/>
    <property type="match status" value="1"/>
</dbReference>
<feature type="transmembrane region" description="Helical" evidence="7">
    <location>
        <begin position="184"/>
        <end position="209"/>
    </location>
</feature>
<dbReference type="InterPro" id="IPR000515">
    <property type="entry name" value="MetI-like"/>
</dbReference>
<evidence type="ECO:0000256" key="1">
    <source>
        <dbReference type="ARBA" id="ARBA00004651"/>
    </source>
</evidence>
<keyword evidence="5 7" id="KW-1133">Transmembrane helix</keyword>
<keyword evidence="3" id="KW-1003">Cell membrane</keyword>
<evidence type="ECO:0000313" key="9">
    <source>
        <dbReference type="EMBL" id="MBU2670196.1"/>
    </source>
</evidence>
<name>A0ABS5Z3C9_9ACTN</name>
<organism evidence="9 10">
    <name type="scientific">Paractinoplanes bogorensis</name>
    <dbReference type="NCBI Taxonomy" id="1610840"/>
    <lineage>
        <taxon>Bacteria</taxon>
        <taxon>Bacillati</taxon>
        <taxon>Actinomycetota</taxon>
        <taxon>Actinomycetes</taxon>
        <taxon>Micromonosporales</taxon>
        <taxon>Micromonosporaceae</taxon>
        <taxon>Paractinoplanes</taxon>
    </lineage>
</organism>
<reference evidence="9 10" key="1">
    <citation type="submission" date="2021-06" db="EMBL/GenBank/DDBJ databases">
        <title>Actinoplanes lichenicola sp. nov., and Actinoplanes ovalisporus sp. nov., isolated from lichen in Thailand.</title>
        <authorList>
            <person name="Saeng-In P."/>
            <person name="Kanchanasin P."/>
            <person name="Yuki M."/>
            <person name="Kudo T."/>
            <person name="Ohkuma M."/>
            <person name="Phongsopitanun W."/>
            <person name="Tanasupawat S."/>
        </authorList>
    </citation>
    <scope>NUCLEOTIDE SEQUENCE [LARGE SCALE GENOMIC DNA]</scope>
    <source>
        <strain evidence="9 10">NBRC 110975</strain>
    </source>
</reference>
<keyword evidence="10" id="KW-1185">Reference proteome</keyword>
<evidence type="ECO:0000256" key="7">
    <source>
        <dbReference type="RuleBase" id="RU363032"/>
    </source>
</evidence>
<gene>
    <name evidence="9" type="ORF">KOI35_42520</name>
</gene>
<evidence type="ECO:0000256" key="6">
    <source>
        <dbReference type="ARBA" id="ARBA00023136"/>
    </source>
</evidence>
<feature type="transmembrane region" description="Helical" evidence="7">
    <location>
        <begin position="12"/>
        <end position="33"/>
    </location>
</feature>
<feature type="transmembrane region" description="Helical" evidence="7">
    <location>
        <begin position="76"/>
        <end position="96"/>
    </location>
</feature>
<evidence type="ECO:0000256" key="5">
    <source>
        <dbReference type="ARBA" id="ARBA00022989"/>
    </source>
</evidence>
<evidence type="ECO:0000256" key="3">
    <source>
        <dbReference type="ARBA" id="ARBA00022475"/>
    </source>
</evidence>
<dbReference type="RefSeq" id="WP_215795420.1">
    <property type="nucleotide sequence ID" value="NZ_JAHKKG010000018.1"/>
</dbReference>
<dbReference type="CDD" id="cd06261">
    <property type="entry name" value="TM_PBP2"/>
    <property type="match status" value="1"/>
</dbReference>
<comment type="caution">
    <text evidence="9">The sequence shown here is derived from an EMBL/GenBank/DDBJ whole genome shotgun (WGS) entry which is preliminary data.</text>
</comment>
<dbReference type="Proteomes" id="UP001519654">
    <property type="component" value="Unassembled WGS sequence"/>
</dbReference>
<feature type="transmembrane region" description="Helical" evidence="7">
    <location>
        <begin position="242"/>
        <end position="264"/>
    </location>
</feature>
<feature type="transmembrane region" description="Helical" evidence="7">
    <location>
        <begin position="142"/>
        <end position="163"/>
    </location>
</feature>
<proteinExistence type="inferred from homology"/>
<dbReference type="Gene3D" id="1.10.3720.10">
    <property type="entry name" value="MetI-like"/>
    <property type="match status" value="1"/>
</dbReference>
<comment type="similarity">
    <text evidence="7">Belongs to the binding-protein-dependent transport system permease family.</text>
</comment>
<dbReference type="InterPro" id="IPR050901">
    <property type="entry name" value="BP-dep_ABC_trans_perm"/>
</dbReference>
<dbReference type="PANTHER" id="PTHR32243">
    <property type="entry name" value="MALTOSE TRANSPORT SYSTEM PERMEASE-RELATED"/>
    <property type="match status" value="1"/>
</dbReference>
<evidence type="ECO:0000313" key="10">
    <source>
        <dbReference type="Proteomes" id="UP001519654"/>
    </source>
</evidence>
<evidence type="ECO:0000259" key="8">
    <source>
        <dbReference type="PROSITE" id="PS50928"/>
    </source>
</evidence>
<sequence length="279" mass="30304">MTSRAMTAVRALPVWLTTLILAVLVLPPVAWILSTSLKRDADTVAFPPRWIPDPFSSAQYSGIYTTTNLRFFSNSLILAIGSIALALLICVPAAYAATRFRSRITETVMTLVIVLAMVPGIVVFIALYAMLVGTSLINTYPLLIVVYTAMISGQVILFLRSFFEGIPLELEEAAALDGCGRRQIVMKVVLPLIRPGIAAVAVFVFVFVWNDFLVATVLSTSEDMKTVQNGIVRYITTGYGNFWGLFAAFVVVGFAPVLAAFAIFQRWFVAGMTSGGVKG</sequence>
<feature type="transmembrane region" description="Helical" evidence="7">
    <location>
        <begin position="108"/>
        <end position="130"/>
    </location>
</feature>
<dbReference type="InterPro" id="IPR035906">
    <property type="entry name" value="MetI-like_sf"/>
</dbReference>
<dbReference type="PROSITE" id="PS50928">
    <property type="entry name" value="ABC_TM1"/>
    <property type="match status" value="1"/>
</dbReference>
<dbReference type="PANTHER" id="PTHR32243:SF18">
    <property type="entry name" value="INNER MEMBRANE ABC TRANSPORTER PERMEASE PROTEIN YCJP"/>
    <property type="match status" value="1"/>
</dbReference>
<keyword evidence="4 7" id="KW-0812">Transmembrane</keyword>
<evidence type="ECO:0000256" key="4">
    <source>
        <dbReference type="ARBA" id="ARBA00022692"/>
    </source>
</evidence>
<protein>
    <submittedName>
        <fullName evidence="9">Carbohydrate ABC transporter permease</fullName>
    </submittedName>
</protein>
<evidence type="ECO:0000256" key="2">
    <source>
        <dbReference type="ARBA" id="ARBA00022448"/>
    </source>
</evidence>
<dbReference type="Pfam" id="PF00528">
    <property type="entry name" value="BPD_transp_1"/>
    <property type="match status" value="1"/>
</dbReference>
<keyword evidence="6 7" id="KW-0472">Membrane</keyword>